<dbReference type="EMBL" id="CAJNOL010000272">
    <property type="protein sequence ID" value="CAF0976727.1"/>
    <property type="molecule type" value="Genomic_DNA"/>
</dbReference>
<dbReference type="PRINTS" id="PR00722">
    <property type="entry name" value="CHYMOTRYPSIN"/>
</dbReference>
<name>A0A814F189_9BILA</name>
<comment type="caution">
    <text evidence="7">The sequence shown here is derived from an EMBL/GenBank/DDBJ whole genome shotgun (WGS) entry which is preliminary data.</text>
</comment>
<evidence type="ECO:0000313" key="8">
    <source>
        <dbReference type="Proteomes" id="UP000663870"/>
    </source>
</evidence>
<evidence type="ECO:0000313" key="7">
    <source>
        <dbReference type="EMBL" id="CAF0976727.1"/>
    </source>
</evidence>
<dbReference type="PROSITE" id="PS00135">
    <property type="entry name" value="TRYPSIN_SER"/>
    <property type="match status" value="1"/>
</dbReference>
<evidence type="ECO:0000256" key="2">
    <source>
        <dbReference type="RuleBase" id="RU363034"/>
    </source>
</evidence>
<dbReference type="PANTHER" id="PTHR24252:SF7">
    <property type="entry name" value="HYALIN"/>
    <property type="match status" value="1"/>
</dbReference>
<dbReference type="CDD" id="cd00190">
    <property type="entry name" value="Tryp_SPc"/>
    <property type="match status" value="1"/>
</dbReference>
<dbReference type="EMBL" id="CAJNOL010000265">
    <property type="protein sequence ID" value="CAF0972233.1"/>
    <property type="molecule type" value="Genomic_DNA"/>
</dbReference>
<evidence type="ECO:0000313" key="5">
    <source>
        <dbReference type="EMBL" id="CAF0786038.1"/>
    </source>
</evidence>
<keyword evidence="8" id="KW-1185">Reference proteome</keyword>
<sequence>MITFVVLLFLFSIFDITISITYSCNRYATCGCSKRSTIILSKIIDGEPVIISHSWGWMASLRRNDIHHCGASLITPSYVITAAHCVNDITSLSFLSLNFDITNLSNIGELRNVTKIYIHPLYDQRLYINDLAILRLHKPINLTNSNISIICLPATKDFNLEQAEYPPIGENLVAIGWGTTVPFIRIHSPILQQVTVQAIARTDASCLNTINDDVVQFCAGLPLGGKDTCQGDSGGPLMLFKNGRWQLIGITSYGGICASPGFAGIYTRIAYYDSYIREIIKSDDTLISNIKKLELEDRSYSNTEILYRKSMISLCFICLFISYRKLFYRN</sequence>
<keyword evidence="1" id="KW-1015">Disulfide bond</keyword>
<dbReference type="PANTHER" id="PTHR24252">
    <property type="entry name" value="ACROSIN-RELATED"/>
    <property type="match status" value="1"/>
</dbReference>
<dbReference type="PROSITE" id="PS50240">
    <property type="entry name" value="TRYPSIN_DOM"/>
    <property type="match status" value="1"/>
</dbReference>
<dbReference type="InterPro" id="IPR001314">
    <property type="entry name" value="Peptidase_S1A"/>
</dbReference>
<keyword evidence="3" id="KW-0732">Signal</keyword>
<dbReference type="InterPro" id="IPR043504">
    <property type="entry name" value="Peptidase_S1_PA_chymotrypsin"/>
</dbReference>
<dbReference type="PROSITE" id="PS00134">
    <property type="entry name" value="TRYPSIN_HIS"/>
    <property type="match status" value="1"/>
</dbReference>
<dbReference type="EMBL" id="CAJNOH010000032">
    <property type="protein sequence ID" value="CAF0786038.1"/>
    <property type="molecule type" value="Genomic_DNA"/>
</dbReference>
<proteinExistence type="predicted"/>
<dbReference type="InterPro" id="IPR033116">
    <property type="entry name" value="TRYPSIN_SER"/>
</dbReference>
<dbReference type="Proteomes" id="UP000663854">
    <property type="component" value="Unassembled WGS sequence"/>
</dbReference>
<evidence type="ECO:0000259" key="4">
    <source>
        <dbReference type="PROSITE" id="PS50240"/>
    </source>
</evidence>
<dbReference type="FunFam" id="2.40.10.10:FF:000068">
    <property type="entry name" value="transmembrane protease serine 2"/>
    <property type="match status" value="1"/>
</dbReference>
<evidence type="ECO:0000256" key="3">
    <source>
        <dbReference type="SAM" id="SignalP"/>
    </source>
</evidence>
<keyword evidence="2" id="KW-0378">Hydrolase</keyword>
<dbReference type="Pfam" id="PF00089">
    <property type="entry name" value="Trypsin"/>
    <property type="match status" value="1"/>
</dbReference>
<feature type="chain" id="PRO_5035600002" description="Peptidase S1 domain-containing protein" evidence="3">
    <location>
        <begin position="20"/>
        <end position="330"/>
    </location>
</feature>
<dbReference type="InterPro" id="IPR009003">
    <property type="entry name" value="Peptidase_S1_PA"/>
</dbReference>
<dbReference type="SMART" id="SM00020">
    <property type="entry name" value="Tryp_SPc"/>
    <property type="match status" value="1"/>
</dbReference>
<reference evidence="7" key="1">
    <citation type="submission" date="2021-02" db="EMBL/GenBank/DDBJ databases">
        <authorList>
            <person name="Nowell W R."/>
        </authorList>
    </citation>
    <scope>NUCLEOTIDE SEQUENCE</scope>
</reference>
<evidence type="ECO:0000256" key="1">
    <source>
        <dbReference type="ARBA" id="ARBA00023157"/>
    </source>
</evidence>
<organism evidence="7 8">
    <name type="scientific">Rotaria sordida</name>
    <dbReference type="NCBI Taxonomy" id="392033"/>
    <lineage>
        <taxon>Eukaryota</taxon>
        <taxon>Metazoa</taxon>
        <taxon>Spiralia</taxon>
        <taxon>Gnathifera</taxon>
        <taxon>Rotifera</taxon>
        <taxon>Eurotatoria</taxon>
        <taxon>Bdelloidea</taxon>
        <taxon>Philodinida</taxon>
        <taxon>Philodinidae</taxon>
        <taxon>Rotaria</taxon>
    </lineage>
</organism>
<dbReference type="Gene3D" id="2.40.10.10">
    <property type="entry name" value="Trypsin-like serine proteases"/>
    <property type="match status" value="1"/>
</dbReference>
<feature type="signal peptide" evidence="3">
    <location>
        <begin position="1"/>
        <end position="19"/>
    </location>
</feature>
<dbReference type="Proteomes" id="UP000663870">
    <property type="component" value="Unassembled WGS sequence"/>
</dbReference>
<dbReference type="InterPro" id="IPR018114">
    <property type="entry name" value="TRYPSIN_HIS"/>
</dbReference>
<keyword evidence="2" id="KW-0645">Protease</keyword>
<accession>A0A814F189</accession>
<dbReference type="InterPro" id="IPR001254">
    <property type="entry name" value="Trypsin_dom"/>
</dbReference>
<keyword evidence="2" id="KW-0720">Serine protease</keyword>
<dbReference type="SUPFAM" id="SSF50494">
    <property type="entry name" value="Trypsin-like serine proteases"/>
    <property type="match status" value="1"/>
</dbReference>
<protein>
    <recommendedName>
        <fullName evidence="4">Peptidase S1 domain-containing protein</fullName>
    </recommendedName>
</protein>
<dbReference type="GO" id="GO:0006508">
    <property type="term" value="P:proteolysis"/>
    <property type="evidence" value="ECO:0007669"/>
    <property type="project" value="UniProtKB-KW"/>
</dbReference>
<dbReference type="AlphaFoldDB" id="A0A814F189"/>
<evidence type="ECO:0000313" key="6">
    <source>
        <dbReference type="EMBL" id="CAF0972233.1"/>
    </source>
</evidence>
<feature type="domain" description="Peptidase S1" evidence="4">
    <location>
        <begin position="43"/>
        <end position="281"/>
    </location>
</feature>
<dbReference type="GO" id="GO:0004252">
    <property type="term" value="F:serine-type endopeptidase activity"/>
    <property type="evidence" value="ECO:0007669"/>
    <property type="project" value="InterPro"/>
</dbReference>
<gene>
    <name evidence="6" type="ORF">JXQ802_LOCUS12731</name>
    <name evidence="7" type="ORF">JXQ802_LOCUS12964</name>
    <name evidence="5" type="ORF">PYM288_LOCUS3878</name>
</gene>